<accession>A0AAV5SGC8</accession>
<feature type="transmembrane region" description="Helical" evidence="1">
    <location>
        <begin position="123"/>
        <end position="145"/>
    </location>
</feature>
<feature type="transmembrane region" description="Helical" evidence="1">
    <location>
        <begin position="85"/>
        <end position="103"/>
    </location>
</feature>
<keyword evidence="1" id="KW-1133">Transmembrane helix</keyword>
<gene>
    <name evidence="2" type="ORF">PENTCL1PPCAC_1913</name>
</gene>
<dbReference type="AlphaFoldDB" id="A0AAV5SGC8"/>
<keyword evidence="1" id="KW-0472">Membrane</keyword>
<keyword evidence="3" id="KW-1185">Reference proteome</keyword>
<dbReference type="PANTHER" id="PTHR22943:SF248">
    <property type="entry name" value="SEVEN TM RECEPTOR"/>
    <property type="match status" value="1"/>
</dbReference>
<protein>
    <recommendedName>
        <fullName evidence="4">G protein-coupled receptor</fullName>
    </recommendedName>
</protein>
<organism evidence="2 3">
    <name type="scientific">Pristionchus entomophagus</name>
    <dbReference type="NCBI Taxonomy" id="358040"/>
    <lineage>
        <taxon>Eukaryota</taxon>
        <taxon>Metazoa</taxon>
        <taxon>Ecdysozoa</taxon>
        <taxon>Nematoda</taxon>
        <taxon>Chromadorea</taxon>
        <taxon>Rhabditida</taxon>
        <taxon>Rhabditina</taxon>
        <taxon>Diplogasteromorpha</taxon>
        <taxon>Diplogasteroidea</taxon>
        <taxon>Neodiplogasteridae</taxon>
        <taxon>Pristionchus</taxon>
    </lineage>
</organism>
<feature type="transmembrane region" description="Helical" evidence="1">
    <location>
        <begin position="208"/>
        <end position="230"/>
    </location>
</feature>
<evidence type="ECO:0000313" key="3">
    <source>
        <dbReference type="Proteomes" id="UP001432027"/>
    </source>
</evidence>
<proteinExistence type="predicted"/>
<dbReference type="Pfam" id="PF10326">
    <property type="entry name" value="7TM_GPCR_Str"/>
    <property type="match status" value="1"/>
</dbReference>
<dbReference type="InterPro" id="IPR019428">
    <property type="entry name" value="7TM_GPCR_serpentine_rcpt_Str"/>
</dbReference>
<dbReference type="Proteomes" id="UP001432027">
    <property type="component" value="Unassembled WGS sequence"/>
</dbReference>
<keyword evidence="1" id="KW-0812">Transmembrane</keyword>
<feature type="transmembrane region" description="Helical" evidence="1">
    <location>
        <begin position="6"/>
        <end position="23"/>
    </location>
</feature>
<comment type="caution">
    <text evidence="2">The sequence shown here is derived from an EMBL/GenBank/DDBJ whole genome shotgun (WGS) entry which is preliminary data.</text>
</comment>
<name>A0AAV5SGC8_9BILA</name>
<evidence type="ECO:0008006" key="4">
    <source>
        <dbReference type="Google" id="ProtNLM"/>
    </source>
</evidence>
<evidence type="ECO:0000256" key="1">
    <source>
        <dbReference type="SAM" id="Phobius"/>
    </source>
</evidence>
<sequence>MLFNWVMAVLSILSNLLLVLLVNKVKVVDLGSYTVLIYVSAVMDVIIAMSKALVVPNIHMGKYSFVVFGVGTWRWPAFPGWSQHFVFDFLFYQTFCILCYHFVYRYMVLQSSRTSSFVAELNIWHWTAMGIIFEIICNVIMTFFISHYEPRTVRKFSDNHQDWRPDAQLVNDMFNYYGINMSRPFGHFHVVYAEVDEEDGSMAWNWPIVIYTLSILGLIYMLGVLMLVCANSVLSMMRSLAADSNIRASTHQQFFRALVI</sequence>
<dbReference type="PANTHER" id="PTHR22943">
    <property type="entry name" value="7-TRANSMEMBRANE DOMAIN RECEPTOR C.ELEGANS"/>
    <property type="match status" value="1"/>
</dbReference>
<dbReference type="EMBL" id="BTSX01000001">
    <property type="protein sequence ID" value="GMS79738.1"/>
    <property type="molecule type" value="Genomic_DNA"/>
</dbReference>
<evidence type="ECO:0000313" key="2">
    <source>
        <dbReference type="EMBL" id="GMS79738.1"/>
    </source>
</evidence>
<feature type="transmembrane region" description="Helical" evidence="1">
    <location>
        <begin position="35"/>
        <end position="54"/>
    </location>
</feature>
<reference evidence="2" key="1">
    <citation type="submission" date="2023-10" db="EMBL/GenBank/DDBJ databases">
        <title>Genome assembly of Pristionchus species.</title>
        <authorList>
            <person name="Yoshida K."/>
            <person name="Sommer R.J."/>
        </authorList>
    </citation>
    <scope>NUCLEOTIDE SEQUENCE</scope>
    <source>
        <strain evidence="2">RS0144</strain>
    </source>
</reference>